<sequence>MEIFLTYRGKIPSKRKSLAAIWEMRRSFHHQLAKVRKSDPFNVLDREFFANSARTIREQRFAPLYGKHVKVQIMLDLVLLTGTPERKSALSSGDLDNRLKRIIDALRMPSQADEVYEDPISPDTCYCLMDDDSGVSSVSAKLGPFLGSNDPEESFVFIKARGTPEAVTLENLALLF</sequence>
<dbReference type="RefSeq" id="WP_368801571.1">
    <property type="nucleotide sequence ID" value="NZ_JAZHFV010000001.1"/>
</dbReference>
<accession>A0ABV3WQ06</accession>
<reference evidence="1 2" key="1">
    <citation type="submission" date="2024-01" db="EMBL/GenBank/DDBJ databases">
        <title>New evidence supports the origin of RcGTA from prophage.</title>
        <authorList>
            <person name="Xu Y."/>
            <person name="Liu B."/>
            <person name="Chen F."/>
        </authorList>
    </citation>
    <scope>NUCLEOTIDE SEQUENCE [LARGE SCALE GENOMIC DNA]</scope>
    <source>
        <strain evidence="1 2">CBW1107-2</strain>
    </source>
</reference>
<proteinExistence type="predicted"/>
<evidence type="ECO:0000313" key="2">
    <source>
        <dbReference type="Proteomes" id="UP001559025"/>
    </source>
</evidence>
<gene>
    <name evidence="1" type="ORF">V1479_02845</name>
</gene>
<name>A0ABV3WQ06_9HYPH</name>
<dbReference type="EMBL" id="JAZHFV010000001">
    <property type="protein sequence ID" value="MEX4006224.1"/>
    <property type="molecule type" value="Genomic_DNA"/>
</dbReference>
<protein>
    <submittedName>
        <fullName evidence="1">Uncharacterized protein</fullName>
    </submittedName>
</protein>
<organism evidence="1 2">
    <name type="scientific">Neoaquamicrobium sediminum</name>
    <dbReference type="NCBI Taxonomy" id="1849104"/>
    <lineage>
        <taxon>Bacteria</taxon>
        <taxon>Pseudomonadati</taxon>
        <taxon>Pseudomonadota</taxon>
        <taxon>Alphaproteobacteria</taxon>
        <taxon>Hyphomicrobiales</taxon>
        <taxon>Phyllobacteriaceae</taxon>
        <taxon>Neoaquamicrobium</taxon>
    </lineage>
</organism>
<dbReference type="Proteomes" id="UP001559025">
    <property type="component" value="Unassembled WGS sequence"/>
</dbReference>
<evidence type="ECO:0000313" key="1">
    <source>
        <dbReference type="EMBL" id="MEX4006224.1"/>
    </source>
</evidence>
<comment type="caution">
    <text evidence="1">The sequence shown here is derived from an EMBL/GenBank/DDBJ whole genome shotgun (WGS) entry which is preliminary data.</text>
</comment>
<keyword evidence="2" id="KW-1185">Reference proteome</keyword>